<proteinExistence type="predicted"/>
<dbReference type="SMART" id="SM00448">
    <property type="entry name" value="REC"/>
    <property type="match status" value="1"/>
</dbReference>
<reference evidence="6 7" key="1">
    <citation type="submission" date="2018-05" db="EMBL/GenBank/DDBJ databases">
        <title>Comparative genomics of bacterial root endophytes of switchgrass collected from native prairies over two seasons.</title>
        <authorList>
            <person name="Tang Y."/>
        </authorList>
    </citation>
    <scope>NUCLEOTIDE SEQUENCE [LARGE SCALE GENOMIC DNA]</scope>
    <source>
        <strain evidence="6 7">NFIX32</strain>
    </source>
</reference>
<dbReference type="Gene3D" id="3.40.50.2300">
    <property type="match status" value="1"/>
</dbReference>
<dbReference type="PANTHER" id="PTHR43214">
    <property type="entry name" value="TWO-COMPONENT RESPONSE REGULATOR"/>
    <property type="match status" value="1"/>
</dbReference>
<feature type="non-terminal residue" evidence="6">
    <location>
        <position position="173"/>
    </location>
</feature>
<dbReference type="CDD" id="cd17535">
    <property type="entry name" value="REC_NarL-like"/>
    <property type="match status" value="1"/>
</dbReference>
<dbReference type="PROSITE" id="PS50110">
    <property type="entry name" value="RESPONSE_REGULATORY"/>
    <property type="match status" value="1"/>
</dbReference>
<comment type="caution">
    <text evidence="6">The sequence shown here is derived from an EMBL/GenBank/DDBJ whole genome shotgun (WGS) entry which is preliminary data.</text>
</comment>
<dbReference type="GO" id="GO:0000160">
    <property type="term" value="P:phosphorelay signal transduction system"/>
    <property type="evidence" value="ECO:0007669"/>
    <property type="project" value="InterPro"/>
</dbReference>
<evidence type="ECO:0000256" key="4">
    <source>
        <dbReference type="PROSITE-ProRule" id="PRU00169"/>
    </source>
</evidence>
<evidence type="ECO:0000256" key="3">
    <source>
        <dbReference type="ARBA" id="ARBA00023163"/>
    </source>
</evidence>
<accession>A0A318J127</accession>
<dbReference type="GO" id="GO:0003677">
    <property type="term" value="F:DNA binding"/>
    <property type="evidence" value="ECO:0007669"/>
    <property type="project" value="UniProtKB-KW"/>
</dbReference>
<dbReference type="AlphaFoldDB" id="A0A318J127"/>
<keyword evidence="1" id="KW-0805">Transcription regulation</keyword>
<dbReference type="SUPFAM" id="SSF52172">
    <property type="entry name" value="CheY-like"/>
    <property type="match status" value="1"/>
</dbReference>
<dbReference type="PANTHER" id="PTHR43214:SF41">
    <property type="entry name" value="NITRATE_NITRITE RESPONSE REGULATOR PROTEIN NARP"/>
    <property type="match status" value="1"/>
</dbReference>
<evidence type="ECO:0000313" key="6">
    <source>
        <dbReference type="EMBL" id="PXX40391.1"/>
    </source>
</evidence>
<dbReference type="InterPro" id="IPR001789">
    <property type="entry name" value="Sig_transdc_resp-reg_receiver"/>
</dbReference>
<dbReference type="InterPro" id="IPR011006">
    <property type="entry name" value="CheY-like_superfamily"/>
</dbReference>
<dbReference type="Proteomes" id="UP000247755">
    <property type="component" value="Unassembled WGS sequence"/>
</dbReference>
<evidence type="ECO:0000259" key="5">
    <source>
        <dbReference type="PROSITE" id="PS50110"/>
    </source>
</evidence>
<evidence type="ECO:0000256" key="2">
    <source>
        <dbReference type="ARBA" id="ARBA00023125"/>
    </source>
</evidence>
<dbReference type="SUPFAM" id="SSF46894">
    <property type="entry name" value="C-terminal effector domain of the bipartite response regulators"/>
    <property type="match status" value="1"/>
</dbReference>
<feature type="modified residue" description="4-aspartylphosphate" evidence="4">
    <location>
        <position position="54"/>
    </location>
</feature>
<sequence length="173" mass="18609">MIRTFIVDDHTLVRAGITQILSTTPDIAVVAEAGDGDEALALLRTQPFDMLLLDMMLPGASGVELILSIRHEYPALPILVLSVHDDSQTVTRALRAGASGYLAKTSEPHILISAIRRLASGGRFIDPQLVETLIFDAPQALPAGRELLSAREQQVLERLAAGCTINEIAAEFS</sequence>
<organism evidence="6 7">
    <name type="scientific">Burkholderia pyrrocinia</name>
    <name type="common">Pseudomonas pyrrocinia</name>
    <dbReference type="NCBI Taxonomy" id="60550"/>
    <lineage>
        <taxon>Bacteria</taxon>
        <taxon>Pseudomonadati</taxon>
        <taxon>Pseudomonadota</taxon>
        <taxon>Betaproteobacteria</taxon>
        <taxon>Burkholderiales</taxon>
        <taxon>Burkholderiaceae</taxon>
        <taxon>Burkholderia</taxon>
        <taxon>Burkholderia cepacia complex</taxon>
    </lineage>
</organism>
<keyword evidence="2 6" id="KW-0238">DNA-binding</keyword>
<evidence type="ECO:0000256" key="1">
    <source>
        <dbReference type="ARBA" id="ARBA00023015"/>
    </source>
</evidence>
<name>A0A318J127_BURPY</name>
<dbReference type="InterPro" id="IPR058245">
    <property type="entry name" value="NreC/VraR/RcsB-like_REC"/>
</dbReference>
<dbReference type="EMBL" id="QJJY01000001">
    <property type="protein sequence ID" value="PXX40391.1"/>
    <property type="molecule type" value="Genomic_DNA"/>
</dbReference>
<keyword evidence="4" id="KW-0597">Phosphoprotein</keyword>
<gene>
    <name evidence="6" type="ORF">NA66_10011</name>
</gene>
<dbReference type="Pfam" id="PF00072">
    <property type="entry name" value="Response_reg"/>
    <property type="match status" value="1"/>
</dbReference>
<protein>
    <submittedName>
        <fullName evidence="6">DNA-binding NarL/FixJ family response regulator</fullName>
    </submittedName>
</protein>
<dbReference type="InterPro" id="IPR016032">
    <property type="entry name" value="Sig_transdc_resp-reg_C-effctor"/>
</dbReference>
<dbReference type="InterPro" id="IPR039420">
    <property type="entry name" value="WalR-like"/>
</dbReference>
<evidence type="ECO:0000313" key="7">
    <source>
        <dbReference type="Proteomes" id="UP000247755"/>
    </source>
</evidence>
<dbReference type="GO" id="GO:0006355">
    <property type="term" value="P:regulation of DNA-templated transcription"/>
    <property type="evidence" value="ECO:0007669"/>
    <property type="project" value="InterPro"/>
</dbReference>
<dbReference type="RefSeq" id="WP_110281265.1">
    <property type="nucleotide sequence ID" value="NZ_QJJY01000001.1"/>
</dbReference>
<feature type="domain" description="Response regulatory" evidence="5">
    <location>
        <begin position="3"/>
        <end position="119"/>
    </location>
</feature>
<keyword evidence="3" id="KW-0804">Transcription</keyword>